<protein>
    <recommendedName>
        <fullName evidence="5">Large ribosomal subunit protein bL25</fullName>
    </recommendedName>
    <alternativeName>
        <fullName evidence="5">General stress protein CTC</fullName>
    </alternativeName>
</protein>
<evidence type="ECO:0000313" key="9">
    <source>
        <dbReference type="EMBL" id="GAA4631039.1"/>
    </source>
</evidence>
<accession>A0ABP8UHB3</accession>
<dbReference type="InterPro" id="IPR020930">
    <property type="entry name" value="Ribosomal_uL5_bac-type"/>
</dbReference>
<comment type="caution">
    <text evidence="9">The sequence shown here is derived from an EMBL/GenBank/DDBJ whole genome shotgun (WGS) entry which is preliminary data.</text>
</comment>
<dbReference type="Proteomes" id="UP001501442">
    <property type="component" value="Unassembled WGS sequence"/>
</dbReference>
<proteinExistence type="inferred from homology"/>
<comment type="similarity">
    <text evidence="5">Belongs to the bacterial ribosomal protein bL25 family. CTC subfamily.</text>
</comment>
<feature type="region of interest" description="Disordered" evidence="6">
    <location>
        <begin position="1"/>
        <end position="22"/>
    </location>
</feature>
<feature type="domain" description="Large ribosomal subunit protein bL25 L25" evidence="7">
    <location>
        <begin position="6"/>
        <end position="91"/>
    </location>
</feature>
<comment type="function">
    <text evidence="5">This is one of the proteins that binds to the 5S RNA in the ribosome where it forms part of the central protuberance.</text>
</comment>
<dbReference type="InterPro" id="IPR020056">
    <property type="entry name" value="Rbsml_bL25/Gln-tRNA_synth_N"/>
</dbReference>
<name>A0ABP8UHB3_9ACTN</name>
<dbReference type="InterPro" id="IPR020057">
    <property type="entry name" value="Ribosomal_bL25_b-dom"/>
</dbReference>
<dbReference type="InterPro" id="IPR029751">
    <property type="entry name" value="Ribosomal_L25_dom"/>
</dbReference>
<feature type="domain" description="Large ribosomal subunit protein bL25 beta" evidence="8">
    <location>
        <begin position="99"/>
        <end position="178"/>
    </location>
</feature>
<evidence type="ECO:0000256" key="6">
    <source>
        <dbReference type="SAM" id="MobiDB-lite"/>
    </source>
</evidence>
<evidence type="ECO:0000259" key="8">
    <source>
        <dbReference type="Pfam" id="PF14693"/>
    </source>
</evidence>
<dbReference type="SUPFAM" id="SSF50715">
    <property type="entry name" value="Ribosomal protein L25-like"/>
    <property type="match status" value="1"/>
</dbReference>
<dbReference type="CDD" id="cd00495">
    <property type="entry name" value="Ribosomal_L25_TL5_CTC"/>
    <property type="match status" value="1"/>
</dbReference>
<keyword evidence="4 5" id="KW-0687">Ribonucleoprotein</keyword>
<comment type="subunit">
    <text evidence="5">Part of the 50S ribosomal subunit; part of the 5S rRNA/L5/L18/L25 subcomplex. Contacts the 5S rRNA. Binds to the 5S rRNA independently of L5 and L18.</text>
</comment>
<evidence type="ECO:0000256" key="3">
    <source>
        <dbReference type="ARBA" id="ARBA00022980"/>
    </source>
</evidence>
<dbReference type="NCBIfam" id="TIGR00731">
    <property type="entry name" value="bL25_bact_ctc"/>
    <property type="match status" value="1"/>
</dbReference>
<dbReference type="InterPro" id="IPR001021">
    <property type="entry name" value="Ribosomal_bL25_long"/>
</dbReference>
<dbReference type="PANTHER" id="PTHR33284:SF1">
    <property type="entry name" value="RIBOSOMAL PROTEIN L25_GLN-TRNA SYNTHETASE, ANTI-CODON-BINDING DOMAIN-CONTAINING PROTEIN"/>
    <property type="match status" value="1"/>
</dbReference>
<keyword evidence="2 5" id="KW-0694">RNA-binding</keyword>
<evidence type="ECO:0000259" key="7">
    <source>
        <dbReference type="Pfam" id="PF01386"/>
    </source>
</evidence>
<feature type="compositionally biased region" description="Basic and acidic residues" evidence="6">
    <location>
        <begin position="1"/>
        <end position="14"/>
    </location>
</feature>
<dbReference type="PANTHER" id="PTHR33284">
    <property type="entry name" value="RIBOSOMAL PROTEIN L25/GLN-TRNA SYNTHETASE, ANTI-CODON-BINDING DOMAIN-CONTAINING PROTEIN"/>
    <property type="match status" value="1"/>
</dbReference>
<dbReference type="HAMAP" id="MF_01334">
    <property type="entry name" value="Ribosomal_bL25_CTC"/>
    <property type="match status" value="1"/>
</dbReference>
<dbReference type="Pfam" id="PF01386">
    <property type="entry name" value="Ribosomal_L25p"/>
    <property type="match status" value="1"/>
</dbReference>
<dbReference type="Gene3D" id="2.170.120.20">
    <property type="entry name" value="Ribosomal protein L25, beta domain"/>
    <property type="match status" value="1"/>
</dbReference>
<dbReference type="InterPro" id="IPR011035">
    <property type="entry name" value="Ribosomal_bL25/Gln-tRNA_synth"/>
</dbReference>
<gene>
    <name evidence="5" type="primary">rplY</name>
    <name evidence="5" type="synonym">ctc</name>
    <name evidence="9" type="ORF">GCM10023196_058780</name>
</gene>
<dbReference type="RefSeq" id="WP_345434326.1">
    <property type="nucleotide sequence ID" value="NZ_BAABHK010000009.1"/>
</dbReference>
<dbReference type="GO" id="GO:0005840">
    <property type="term" value="C:ribosome"/>
    <property type="evidence" value="ECO:0007669"/>
    <property type="project" value="UniProtKB-KW"/>
</dbReference>
<dbReference type="EMBL" id="BAABHK010000009">
    <property type="protein sequence ID" value="GAA4631039.1"/>
    <property type="molecule type" value="Genomic_DNA"/>
</dbReference>
<keyword evidence="3 5" id="KW-0689">Ribosomal protein</keyword>
<evidence type="ECO:0000256" key="5">
    <source>
        <dbReference type="HAMAP-Rule" id="MF_01334"/>
    </source>
</evidence>
<dbReference type="InterPro" id="IPR037121">
    <property type="entry name" value="Ribosomal_bL25_C"/>
</dbReference>
<evidence type="ECO:0000256" key="4">
    <source>
        <dbReference type="ARBA" id="ARBA00023274"/>
    </source>
</evidence>
<feature type="region of interest" description="Disordered" evidence="6">
    <location>
        <begin position="183"/>
        <end position="210"/>
    </location>
</feature>
<evidence type="ECO:0000313" key="10">
    <source>
        <dbReference type="Proteomes" id="UP001501442"/>
    </source>
</evidence>
<sequence>MSEVRIAAEPRTEFGKGPARRARRAGKVPAVLYGHGTDPKHITLPGHELMLALKTPNVLLRVEGLGDGAELALPKDVQRDPLKGFLEHVDLLVVKRGEKVTVEVPVQVTGEIAPGGMLDQQLVQIALEAEATHLPEAVVVDVQGLEVGTQVLAKDLKLPAGSTLGADEEALVLHVVAAPTAEQIEAATTGEGEAPAAEAAPAEAEQGGEE</sequence>
<reference evidence="10" key="1">
    <citation type="journal article" date="2019" name="Int. J. Syst. Evol. Microbiol.">
        <title>The Global Catalogue of Microorganisms (GCM) 10K type strain sequencing project: providing services to taxonomists for standard genome sequencing and annotation.</title>
        <authorList>
            <consortium name="The Broad Institute Genomics Platform"/>
            <consortium name="The Broad Institute Genome Sequencing Center for Infectious Disease"/>
            <person name="Wu L."/>
            <person name="Ma J."/>
        </authorList>
    </citation>
    <scope>NUCLEOTIDE SEQUENCE [LARGE SCALE GENOMIC DNA]</scope>
    <source>
        <strain evidence="10">JCM 17939</strain>
    </source>
</reference>
<dbReference type="NCBIfam" id="NF004131">
    <property type="entry name" value="PRK05618.2-1"/>
    <property type="match status" value="1"/>
</dbReference>
<evidence type="ECO:0000256" key="1">
    <source>
        <dbReference type="ARBA" id="ARBA00022730"/>
    </source>
</evidence>
<organism evidence="9 10">
    <name type="scientific">Actinoallomurus vinaceus</name>
    <dbReference type="NCBI Taxonomy" id="1080074"/>
    <lineage>
        <taxon>Bacteria</taxon>
        <taxon>Bacillati</taxon>
        <taxon>Actinomycetota</taxon>
        <taxon>Actinomycetes</taxon>
        <taxon>Streptosporangiales</taxon>
        <taxon>Thermomonosporaceae</taxon>
        <taxon>Actinoallomurus</taxon>
    </lineage>
</organism>
<dbReference type="Gene3D" id="2.40.240.10">
    <property type="entry name" value="Ribosomal Protein L25, Chain P"/>
    <property type="match status" value="1"/>
</dbReference>
<keyword evidence="10" id="KW-1185">Reference proteome</keyword>
<dbReference type="Pfam" id="PF14693">
    <property type="entry name" value="Ribosomal_TL5_C"/>
    <property type="match status" value="1"/>
</dbReference>
<keyword evidence="1 5" id="KW-0699">rRNA-binding</keyword>
<evidence type="ECO:0000256" key="2">
    <source>
        <dbReference type="ARBA" id="ARBA00022884"/>
    </source>
</evidence>